<evidence type="ECO:0000256" key="3">
    <source>
        <dbReference type="SAM" id="MobiDB-lite"/>
    </source>
</evidence>
<dbReference type="PANTHER" id="PTHR12236:SF95">
    <property type="entry name" value="CUTICULAR PROTEIN 76BD, ISOFORM C-RELATED"/>
    <property type="match status" value="1"/>
</dbReference>
<evidence type="ECO:0000256" key="4">
    <source>
        <dbReference type="SAM" id="SignalP"/>
    </source>
</evidence>
<feature type="signal peptide" evidence="4">
    <location>
        <begin position="1"/>
        <end position="22"/>
    </location>
</feature>
<name>A0A6P8ZLJ8_THRPL</name>
<feature type="compositionally biased region" description="Basic and acidic residues" evidence="3">
    <location>
        <begin position="122"/>
        <end position="133"/>
    </location>
</feature>
<dbReference type="GeneID" id="117643892"/>
<feature type="compositionally biased region" description="Basic and acidic residues" evidence="3">
    <location>
        <begin position="63"/>
        <end position="79"/>
    </location>
</feature>
<dbReference type="RefSeq" id="XP_034238979.1">
    <property type="nucleotide sequence ID" value="XM_034383088.1"/>
</dbReference>
<dbReference type="AlphaFoldDB" id="A0A6P8ZLJ8"/>
<dbReference type="OrthoDB" id="7694057at2759"/>
<organism evidence="6">
    <name type="scientific">Thrips palmi</name>
    <name type="common">Melon thrips</name>
    <dbReference type="NCBI Taxonomy" id="161013"/>
    <lineage>
        <taxon>Eukaryota</taxon>
        <taxon>Metazoa</taxon>
        <taxon>Ecdysozoa</taxon>
        <taxon>Arthropoda</taxon>
        <taxon>Hexapoda</taxon>
        <taxon>Insecta</taxon>
        <taxon>Pterygota</taxon>
        <taxon>Neoptera</taxon>
        <taxon>Paraneoptera</taxon>
        <taxon>Thysanoptera</taxon>
        <taxon>Terebrantia</taxon>
        <taxon>Thripoidea</taxon>
        <taxon>Thripidae</taxon>
        <taxon>Thrips</taxon>
    </lineage>
</organism>
<dbReference type="KEGG" id="tpal:117643892"/>
<dbReference type="InParanoid" id="A0A6P8ZLJ8"/>
<proteinExistence type="predicted"/>
<feature type="region of interest" description="Disordered" evidence="3">
    <location>
        <begin position="151"/>
        <end position="176"/>
    </location>
</feature>
<protein>
    <submittedName>
        <fullName evidence="6">Uncharacterized protein LOC117643892</fullName>
    </submittedName>
</protein>
<dbReference type="PROSITE" id="PS51155">
    <property type="entry name" value="CHIT_BIND_RR_2"/>
    <property type="match status" value="1"/>
</dbReference>
<sequence>MMDSVKVAVTVLLAVSWTAAAAAPGVVGIAPGLHRRLDGAGFTSPQEDDFFADYKDLVTPPKDLLETPKDLLDTPKDLVETPEDLVETPKDLTDTPKDLLDEDLEEYAQHGSSGAQQEEEVDSSHPNDDDTAAHDEKAELSLAKHLKGIDVEGGSDYDHDAPAKTEYQSQEAPAKTAFLPKSPFKQASPYDQADVRSPYAAVTPAKTTFKTYQPNKAAAPVREYHTDPSASLRTGFSGGLGHRVSTTRDVTHDGQAVRPEYAYRYGVHDPTTRDVKSAWEQRDGDATRGGYAVMEPDGHTRVVEYSVTKKGGFNARVKHLPPGHHGR</sequence>
<dbReference type="InterPro" id="IPR051217">
    <property type="entry name" value="Insect_Cuticle_Struc_Prot"/>
</dbReference>
<evidence type="ECO:0000256" key="2">
    <source>
        <dbReference type="PROSITE-ProRule" id="PRU00497"/>
    </source>
</evidence>
<dbReference type="Proteomes" id="UP000515158">
    <property type="component" value="Unplaced"/>
</dbReference>
<feature type="chain" id="PRO_5028294613" evidence="4">
    <location>
        <begin position="23"/>
        <end position="327"/>
    </location>
</feature>
<dbReference type="GO" id="GO:0005615">
    <property type="term" value="C:extracellular space"/>
    <property type="evidence" value="ECO:0007669"/>
    <property type="project" value="TreeGrafter"/>
</dbReference>
<keyword evidence="4" id="KW-0732">Signal</keyword>
<dbReference type="PANTHER" id="PTHR12236">
    <property type="entry name" value="STRUCTURAL CONTITUENT OF CUTICLE"/>
    <property type="match status" value="1"/>
</dbReference>
<evidence type="ECO:0000313" key="5">
    <source>
        <dbReference type="Proteomes" id="UP000515158"/>
    </source>
</evidence>
<evidence type="ECO:0000313" key="6">
    <source>
        <dbReference type="RefSeq" id="XP_034238979.1"/>
    </source>
</evidence>
<feature type="region of interest" description="Disordered" evidence="3">
    <location>
        <begin position="220"/>
        <end position="239"/>
    </location>
</feature>
<reference evidence="6" key="1">
    <citation type="submission" date="2025-08" db="UniProtKB">
        <authorList>
            <consortium name="RefSeq"/>
        </authorList>
    </citation>
    <scope>IDENTIFICATION</scope>
    <source>
        <tissue evidence="6">Total insect</tissue>
    </source>
</reference>
<dbReference type="InterPro" id="IPR000618">
    <property type="entry name" value="Insect_cuticle"/>
</dbReference>
<accession>A0A6P8ZLJ8</accession>
<keyword evidence="1 2" id="KW-0193">Cuticle</keyword>
<keyword evidence="5" id="KW-1185">Reference proteome</keyword>
<dbReference type="GO" id="GO:0042302">
    <property type="term" value="F:structural constituent of cuticle"/>
    <property type="evidence" value="ECO:0007669"/>
    <property type="project" value="UniProtKB-UniRule"/>
</dbReference>
<evidence type="ECO:0000256" key="1">
    <source>
        <dbReference type="ARBA" id="ARBA00022460"/>
    </source>
</evidence>
<dbReference type="GO" id="GO:0031012">
    <property type="term" value="C:extracellular matrix"/>
    <property type="evidence" value="ECO:0007669"/>
    <property type="project" value="TreeGrafter"/>
</dbReference>
<feature type="region of interest" description="Disordered" evidence="3">
    <location>
        <begin position="62"/>
        <end position="133"/>
    </location>
</feature>
<dbReference type="Pfam" id="PF00379">
    <property type="entry name" value="Chitin_bind_4"/>
    <property type="match status" value="1"/>
</dbReference>
<feature type="compositionally biased region" description="Basic and acidic residues" evidence="3">
    <location>
        <begin position="87"/>
        <end position="99"/>
    </location>
</feature>
<gene>
    <name evidence="6" type="primary">LOC117643892</name>
</gene>